<feature type="compositionally biased region" description="Polar residues" evidence="1">
    <location>
        <begin position="37"/>
        <end position="52"/>
    </location>
</feature>
<feature type="region of interest" description="Disordered" evidence="1">
    <location>
        <begin position="194"/>
        <end position="213"/>
    </location>
</feature>
<gene>
    <name evidence="2" type="ORF">ODALV1_LOCUS23087</name>
</gene>
<dbReference type="Proteomes" id="UP001642540">
    <property type="component" value="Unassembled WGS sequence"/>
</dbReference>
<organism evidence="2 3">
    <name type="scientific">Orchesella dallaii</name>
    <dbReference type="NCBI Taxonomy" id="48710"/>
    <lineage>
        <taxon>Eukaryota</taxon>
        <taxon>Metazoa</taxon>
        <taxon>Ecdysozoa</taxon>
        <taxon>Arthropoda</taxon>
        <taxon>Hexapoda</taxon>
        <taxon>Collembola</taxon>
        <taxon>Entomobryomorpha</taxon>
        <taxon>Entomobryoidea</taxon>
        <taxon>Orchesellidae</taxon>
        <taxon>Orchesellinae</taxon>
        <taxon>Orchesella</taxon>
    </lineage>
</organism>
<name>A0ABP1RJY4_9HEXA</name>
<dbReference type="EMBL" id="CAXLJM020000076">
    <property type="protein sequence ID" value="CAL8129331.1"/>
    <property type="molecule type" value="Genomic_DNA"/>
</dbReference>
<comment type="caution">
    <text evidence="2">The sequence shown here is derived from an EMBL/GenBank/DDBJ whole genome shotgun (WGS) entry which is preliminary data.</text>
</comment>
<feature type="region of interest" description="Disordered" evidence="1">
    <location>
        <begin position="37"/>
        <end position="89"/>
    </location>
</feature>
<evidence type="ECO:0000313" key="3">
    <source>
        <dbReference type="Proteomes" id="UP001642540"/>
    </source>
</evidence>
<accession>A0ABP1RJY4</accession>
<protein>
    <submittedName>
        <fullName evidence="2">Uncharacterized protein</fullName>
    </submittedName>
</protein>
<sequence length="213" mass="22701">MTTSASIHKLENPTASINATKPTLEPQPKLIFTLTQQPLQNTTHNPPSSNQAISLSIPSSLVSSPPPSNTNVTPVSTITTEKPPTTATKSVKITNTDIISTNTIPVSSPPKRNRNTTAVLTTSTTKPTETQSTTAKLTNADTIPTTKPTPSSSSPSSPTLFVCVITYPVLSPSTTTNNPHNIDKHATNKFGKVPKFKRSLPKPHIYTPSNQRG</sequence>
<proteinExistence type="predicted"/>
<reference evidence="2 3" key="1">
    <citation type="submission" date="2024-08" db="EMBL/GenBank/DDBJ databases">
        <authorList>
            <person name="Cucini C."/>
            <person name="Frati F."/>
        </authorList>
    </citation>
    <scope>NUCLEOTIDE SEQUENCE [LARGE SCALE GENOMIC DNA]</scope>
</reference>
<keyword evidence="3" id="KW-1185">Reference proteome</keyword>
<evidence type="ECO:0000313" key="2">
    <source>
        <dbReference type="EMBL" id="CAL8129331.1"/>
    </source>
</evidence>
<feature type="region of interest" description="Disordered" evidence="1">
    <location>
        <begin position="1"/>
        <end position="24"/>
    </location>
</feature>
<evidence type="ECO:0000256" key="1">
    <source>
        <dbReference type="SAM" id="MobiDB-lite"/>
    </source>
</evidence>
<feature type="compositionally biased region" description="Low complexity" evidence="1">
    <location>
        <begin position="53"/>
        <end position="89"/>
    </location>
</feature>